<dbReference type="InterPro" id="IPR050767">
    <property type="entry name" value="Sel1_AlgK"/>
</dbReference>
<sequence>MEQNAGENLQIKNIINLLQSSNCIEHFQKAETQDAESMFYVGRNLIEGTNEFPQSIDIGLKYIIRASELHNYAAMEYYASLLFKGDILPQDKTKSTNLLTEVISKTNSITAKLLYAQIEYSKRVAGANGFDDSEVNYVLAKEYSKEAAKSTPKNTEAMILYAKISQKEKTNKFGSIERDFNESFKYFKEAANLGNGDGMAYLGNFYSKGYGVTKIDKNLSLHYYRQSSKSGNLTGSAFYGGLLIDNENRANEQEGLRLIKYACDRGNPQGMVAFGYSLFWGDGDLTVDKEKASKYFKMAADLGHDMGMNNYACDLRDGIGVPRNIDESVRYFKLAIEEGNILSARNYGNMLCKGFHDDCENVLVQADRALGKKYLKYAADHDDVIAIEEYASQLLNDEGNIDVAELRTYLERGVQAKSTLCMKLYGAILLDGVPFEKDLMRGASYFKMAVDLNDENAMNVYGELLESGIGVDKDVEMARRYFQQAADLGDESGIENYARFLEEGIGGEKCIEEGKKYRDLLLKS</sequence>
<evidence type="ECO:0000256" key="1">
    <source>
        <dbReference type="ARBA" id="ARBA00038101"/>
    </source>
</evidence>
<dbReference type="PANTHER" id="PTHR11102:SF160">
    <property type="entry name" value="ERAD-ASSOCIATED E3 UBIQUITIN-PROTEIN LIGASE COMPONENT HRD3"/>
    <property type="match status" value="1"/>
</dbReference>
<reference evidence="2 3" key="1">
    <citation type="submission" date="2024-04" db="EMBL/GenBank/DDBJ databases">
        <title>Tritrichomonas musculus Genome.</title>
        <authorList>
            <person name="Alves-Ferreira E."/>
            <person name="Grigg M."/>
            <person name="Lorenzi H."/>
            <person name="Galac M."/>
        </authorList>
    </citation>
    <scope>NUCLEOTIDE SEQUENCE [LARGE SCALE GENOMIC DNA]</scope>
    <source>
        <strain evidence="2 3">EAF2021</strain>
    </source>
</reference>
<gene>
    <name evidence="2" type="ORF">M9Y10_010848</name>
</gene>
<dbReference type="SMART" id="SM00671">
    <property type="entry name" value="SEL1"/>
    <property type="match status" value="8"/>
</dbReference>
<dbReference type="PANTHER" id="PTHR11102">
    <property type="entry name" value="SEL-1-LIKE PROTEIN"/>
    <property type="match status" value="1"/>
</dbReference>
<dbReference type="Gene3D" id="1.25.40.10">
    <property type="entry name" value="Tetratricopeptide repeat domain"/>
    <property type="match status" value="4"/>
</dbReference>
<dbReference type="InterPro" id="IPR006597">
    <property type="entry name" value="Sel1-like"/>
</dbReference>
<comment type="similarity">
    <text evidence="1">Belongs to the sel-1 family.</text>
</comment>
<dbReference type="EMBL" id="JAPFFF010000016">
    <property type="protein sequence ID" value="KAK8865308.1"/>
    <property type="molecule type" value="Genomic_DNA"/>
</dbReference>
<dbReference type="InterPro" id="IPR011990">
    <property type="entry name" value="TPR-like_helical_dom_sf"/>
</dbReference>
<evidence type="ECO:0000313" key="3">
    <source>
        <dbReference type="Proteomes" id="UP001470230"/>
    </source>
</evidence>
<name>A0ABR2IM03_9EUKA</name>
<dbReference type="SUPFAM" id="SSF81901">
    <property type="entry name" value="HCP-like"/>
    <property type="match status" value="3"/>
</dbReference>
<keyword evidence="3" id="KW-1185">Reference proteome</keyword>
<organism evidence="2 3">
    <name type="scientific">Tritrichomonas musculus</name>
    <dbReference type="NCBI Taxonomy" id="1915356"/>
    <lineage>
        <taxon>Eukaryota</taxon>
        <taxon>Metamonada</taxon>
        <taxon>Parabasalia</taxon>
        <taxon>Tritrichomonadida</taxon>
        <taxon>Tritrichomonadidae</taxon>
        <taxon>Tritrichomonas</taxon>
    </lineage>
</organism>
<evidence type="ECO:0000313" key="2">
    <source>
        <dbReference type="EMBL" id="KAK8865308.1"/>
    </source>
</evidence>
<proteinExistence type="inferred from homology"/>
<comment type="caution">
    <text evidence="2">The sequence shown here is derived from an EMBL/GenBank/DDBJ whole genome shotgun (WGS) entry which is preliminary data.</text>
</comment>
<accession>A0ABR2IM03</accession>
<protein>
    <submittedName>
        <fullName evidence="2">Uncharacterized protein</fullName>
    </submittedName>
</protein>
<dbReference type="Pfam" id="PF08238">
    <property type="entry name" value="Sel1"/>
    <property type="match status" value="10"/>
</dbReference>
<dbReference type="Proteomes" id="UP001470230">
    <property type="component" value="Unassembled WGS sequence"/>
</dbReference>